<keyword evidence="4" id="KW-0808">Transferase</keyword>
<dbReference type="CDD" id="cd00761">
    <property type="entry name" value="Glyco_tranf_GTA_type"/>
    <property type="match status" value="1"/>
</dbReference>
<protein>
    <submittedName>
        <fullName evidence="4">Glycosyltransferase</fullName>
        <ecNumber evidence="4">2.4.-.-</ecNumber>
    </submittedName>
</protein>
<dbReference type="SUPFAM" id="SSF53756">
    <property type="entry name" value="UDP-Glycosyltransferase/glycogen phosphorylase"/>
    <property type="match status" value="1"/>
</dbReference>
<feature type="domain" description="Glycosyl transferase family 1" evidence="1">
    <location>
        <begin position="211"/>
        <end position="377"/>
    </location>
</feature>
<dbReference type="Pfam" id="PF00534">
    <property type="entry name" value="Glycos_transf_1"/>
    <property type="match status" value="1"/>
</dbReference>
<sequence>MKYWLLTTEFPPYYGGGISTYCYHTARMLCGQGHSVTVFIPDAHPKAYAITQQDGIRIISFNSNNGLENTLGYVPNLSYAFAIIVMDFIRKEGKPDYIESQEYLAIPYYLLQFKLLGYPEFQEVPVILTLHSPAFLYLLYNREGVYEFPNYWTGELEKSCIRSADFVIAPSQYIIGEIKEKTALSIKEEKSCIVPNPYMLLAVPPSANKITRNKLIFFGKLSPQKGVFELFAYFKGLWDAGFPHPLLVIGGTEKVYYPEMKTMGQLIRNNYAPYFREGKVTLRGKIHPSEKEAVLADAHVIIIPSMNDNLPYAAIEAMSMGKVVLASRQGGQREIIENGSSGFLFDHAIPGDFEQKLQEVLSLSDEALAAIGKEARRKIQQLLSYEAIYPKKMAALAKAGNSPANNRHFPFITPMEAGKPAPDNGLKPDLLSVVIPFYNLGAYIKDCVHSILQSSYAPIEVIIINDGSSNTESLLALKEMEQHPAVRIIHRQNEGLTASRNYGARLASGTFMAFLDADDMVHPAYYSKAIQVLRQYDNVSFVGAWVKYFGLKKGYWPTWNPEPPYILLHNSVNSSALVYKTTAFLKGGLNDRAVSYGFEDYESVVNMLDNGFRGVVLPELLFNYRIRKNSMYRKVTRYKTLYAYEYIIQKHATLYKAFAKEIVSLQNANGPAFSFDNPSLPVRVTSSIQYPNAFLNRIKQIVKRNKSLKQGALKIYNLLKK</sequence>
<keyword evidence="4" id="KW-0328">Glycosyltransferase</keyword>
<dbReference type="Proteomes" id="UP001220610">
    <property type="component" value="Chromosome"/>
</dbReference>
<dbReference type="PANTHER" id="PTHR43685">
    <property type="entry name" value="GLYCOSYLTRANSFERASE"/>
    <property type="match status" value="1"/>
</dbReference>
<dbReference type="InterPro" id="IPR001296">
    <property type="entry name" value="Glyco_trans_1"/>
</dbReference>
<dbReference type="InterPro" id="IPR028098">
    <property type="entry name" value="Glyco_trans_4-like_N"/>
</dbReference>
<proteinExistence type="predicted"/>
<dbReference type="AlphaFoldDB" id="A0AAJ5WUW1"/>
<dbReference type="Pfam" id="PF00535">
    <property type="entry name" value="Glycos_transf_2"/>
    <property type="match status" value="1"/>
</dbReference>
<gene>
    <name evidence="4" type="ORF">P0Y53_08760</name>
</gene>
<dbReference type="EMBL" id="CP119311">
    <property type="protein sequence ID" value="WEK37591.1"/>
    <property type="molecule type" value="Genomic_DNA"/>
</dbReference>
<dbReference type="PANTHER" id="PTHR43685:SF2">
    <property type="entry name" value="GLYCOSYLTRANSFERASE 2-LIKE DOMAIN-CONTAINING PROTEIN"/>
    <property type="match status" value="1"/>
</dbReference>
<dbReference type="EC" id="2.4.-.-" evidence="4"/>
<dbReference type="CDD" id="cd03801">
    <property type="entry name" value="GT4_PimA-like"/>
    <property type="match status" value="1"/>
</dbReference>
<organism evidence="4 5">
    <name type="scientific">Candidatus Pseudobacter hemicellulosilyticus</name>
    <dbReference type="NCBI Taxonomy" id="3121375"/>
    <lineage>
        <taxon>Bacteria</taxon>
        <taxon>Pseudomonadati</taxon>
        <taxon>Bacteroidota</taxon>
        <taxon>Chitinophagia</taxon>
        <taxon>Chitinophagales</taxon>
        <taxon>Chitinophagaceae</taxon>
        <taxon>Pseudobacter</taxon>
    </lineage>
</organism>
<dbReference type="Gene3D" id="3.90.550.10">
    <property type="entry name" value="Spore Coat Polysaccharide Biosynthesis Protein SpsA, Chain A"/>
    <property type="match status" value="1"/>
</dbReference>
<dbReference type="GO" id="GO:0016757">
    <property type="term" value="F:glycosyltransferase activity"/>
    <property type="evidence" value="ECO:0007669"/>
    <property type="project" value="UniProtKB-KW"/>
</dbReference>
<feature type="domain" description="Glycosyltransferase 2-like" evidence="2">
    <location>
        <begin position="432"/>
        <end position="572"/>
    </location>
</feature>
<dbReference type="InterPro" id="IPR029044">
    <property type="entry name" value="Nucleotide-diphossugar_trans"/>
</dbReference>
<dbReference type="Gene3D" id="3.40.50.2000">
    <property type="entry name" value="Glycogen Phosphorylase B"/>
    <property type="match status" value="2"/>
</dbReference>
<accession>A0AAJ5WUW1</accession>
<dbReference type="SUPFAM" id="SSF53448">
    <property type="entry name" value="Nucleotide-diphospho-sugar transferases"/>
    <property type="match status" value="1"/>
</dbReference>
<name>A0AAJ5WUW1_9BACT</name>
<dbReference type="InterPro" id="IPR001173">
    <property type="entry name" value="Glyco_trans_2-like"/>
</dbReference>
<evidence type="ECO:0000259" key="3">
    <source>
        <dbReference type="Pfam" id="PF13439"/>
    </source>
</evidence>
<dbReference type="Pfam" id="PF13439">
    <property type="entry name" value="Glyco_transf_4"/>
    <property type="match status" value="1"/>
</dbReference>
<evidence type="ECO:0000313" key="4">
    <source>
        <dbReference type="EMBL" id="WEK37591.1"/>
    </source>
</evidence>
<evidence type="ECO:0000259" key="2">
    <source>
        <dbReference type="Pfam" id="PF00535"/>
    </source>
</evidence>
<evidence type="ECO:0000259" key="1">
    <source>
        <dbReference type="Pfam" id="PF00534"/>
    </source>
</evidence>
<feature type="domain" description="Glycosyltransferase subfamily 4-like N-terminal" evidence="3">
    <location>
        <begin position="16"/>
        <end position="197"/>
    </location>
</feature>
<evidence type="ECO:0000313" key="5">
    <source>
        <dbReference type="Proteomes" id="UP001220610"/>
    </source>
</evidence>
<reference evidence="4" key="1">
    <citation type="submission" date="2023-03" db="EMBL/GenBank/DDBJ databases">
        <title>Andean soil-derived lignocellulolytic bacterial consortium as a source of novel taxa and putative plastic-active enzymes.</title>
        <authorList>
            <person name="Diaz-Garcia L."/>
            <person name="Chuvochina M."/>
            <person name="Feuerriegel G."/>
            <person name="Bunk B."/>
            <person name="Sproer C."/>
            <person name="Streit W.R."/>
            <person name="Rodriguez L.M."/>
            <person name="Overmann J."/>
            <person name="Jimenez D.J."/>
        </authorList>
    </citation>
    <scope>NUCLEOTIDE SEQUENCE</scope>
    <source>
        <strain evidence="4">MAG 7</strain>
    </source>
</reference>
<dbReference type="InterPro" id="IPR050834">
    <property type="entry name" value="Glycosyltransf_2"/>
</dbReference>